<dbReference type="InterPro" id="IPR003423">
    <property type="entry name" value="OMP_efflux"/>
</dbReference>
<dbReference type="Gene3D" id="1.20.1600.10">
    <property type="entry name" value="Outer membrane efflux proteins (OEP)"/>
    <property type="match status" value="1"/>
</dbReference>
<dbReference type="GO" id="GO:0015562">
    <property type="term" value="F:efflux transmembrane transporter activity"/>
    <property type="evidence" value="ECO:0007669"/>
    <property type="project" value="InterPro"/>
</dbReference>
<organism evidence="3 4">
    <name type="scientific">Govanella unica</name>
    <dbReference type="NCBI Taxonomy" id="2975056"/>
    <lineage>
        <taxon>Bacteria</taxon>
        <taxon>Pseudomonadati</taxon>
        <taxon>Pseudomonadota</taxon>
        <taxon>Alphaproteobacteria</taxon>
        <taxon>Emcibacterales</taxon>
        <taxon>Govanellaceae</taxon>
        <taxon>Govanella</taxon>
    </lineage>
</organism>
<accession>A0A9X3TZP8</accession>
<protein>
    <submittedName>
        <fullName evidence="3">Efflux transporter outer membrane subunit</fullName>
    </submittedName>
</protein>
<keyword evidence="2" id="KW-0564">Palmitate</keyword>
<keyword evidence="2" id="KW-1134">Transmembrane beta strand</keyword>
<dbReference type="Proteomes" id="UP001141619">
    <property type="component" value="Unassembled WGS sequence"/>
</dbReference>
<evidence type="ECO:0000256" key="2">
    <source>
        <dbReference type="RuleBase" id="RU362097"/>
    </source>
</evidence>
<dbReference type="GO" id="GO:0005886">
    <property type="term" value="C:plasma membrane"/>
    <property type="evidence" value="ECO:0007669"/>
    <property type="project" value="UniProtKB-SubCell"/>
</dbReference>
<dbReference type="Gene3D" id="2.20.200.10">
    <property type="entry name" value="Outer membrane efflux proteins (OEP)"/>
    <property type="match status" value="1"/>
</dbReference>
<gene>
    <name evidence="3" type="ORF">NYP16_10570</name>
</gene>
<proteinExistence type="inferred from homology"/>
<keyword evidence="2" id="KW-0472">Membrane</keyword>
<evidence type="ECO:0000313" key="4">
    <source>
        <dbReference type="Proteomes" id="UP001141619"/>
    </source>
</evidence>
<evidence type="ECO:0000256" key="1">
    <source>
        <dbReference type="ARBA" id="ARBA00007613"/>
    </source>
</evidence>
<dbReference type="EMBL" id="JANWOI010000003">
    <property type="protein sequence ID" value="MDA5194394.1"/>
    <property type="molecule type" value="Genomic_DNA"/>
</dbReference>
<name>A0A9X3TZP8_9PROT</name>
<reference evidence="3" key="2">
    <citation type="journal article" date="2023" name="Syst. Appl. Microbiol.">
        <title>Govania unica gen. nov., sp. nov., a rare biosphere bacterium that represents a novel family in the class Alphaproteobacteria.</title>
        <authorList>
            <person name="Vandamme P."/>
            <person name="Peeters C."/>
            <person name="Hettiarachchi A."/>
            <person name="Cnockaert M."/>
            <person name="Carlier A."/>
        </authorList>
    </citation>
    <scope>NUCLEOTIDE SEQUENCE</scope>
    <source>
        <strain evidence="3">LMG 31809</strain>
    </source>
</reference>
<dbReference type="RefSeq" id="WP_274944097.1">
    <property type="nucleotide sequence ID" value="NZ_JANWOI010000003.1"/>
</dbReference>
<dbReference type="PANTHER" id="PTHR30203">
    <property type="entry name" value="OUTER MEMBRANE CATION EFFLUX PROTEIN"/>
    <property type="match status" value="1"/>
</dbReference>
<comment type="subcellular location">
    <subcellularLocation>
        <location evidence="2">Cell membrane</location>
        <topology evidence="2">Lipid-anchor</topology>
    </subcellularLocation>
</comment>
<reference evidence="3" key="1">
    <citation type="submission" date="2022-08" db="EMBL/GenBank/DDBJ databases">
        <authorList>
            <person name="Vandamme P."/>
            <person name="Hettiarachchi A."/>
            <person name="Peeters C."/>
            <person name="Cnockaert M."/>
            <person name="Carlier A."/>
        </authorList>
    </citation>
    <scope>NUCLEOTIDE SEQUENCE</scope>
    <source>
        <strain evidence="3">LMG 31809</strain>
    </source>
</reference>
<dbReference type="SUPFAM" id="SSF56954">
    <property type="entry name" value="Outer membrane efflux proteins (OEP)"/>
    <property type="match status" value="1"/>
</dbReference>
<dbReference type="PANTHER" id="PTHR30203:SF33">
    <property type="entry name" value="BLR4455 PROTEIN"/>
    <property type="match status" value="1"/>
</dbReference>
<keyword evidence="2" id="KW-0449">Lipoprotein</keyword>
<comment type="similarity">
    <text evidence="1 2">Belongs to the outer membrane factor (OMF) (TC 1.B.17) family.</text>
</comment>
<evidence type="ECO:0000313" key="3">
    <source>
        <dbReference type="EMBL" id="MDA5194394.1"/>
    </source>
</evidence>
<dbReference type="NCBIfam" id="TIGR01845">
    <property type="entry name" value="outer_NodT"/>
    <property type="match status" value="1"/>
</dbReference>
<comment type="caution">
    <text evidence="3">The sequence shown here is derived from an EMBL/GenBank/DDBJ whole genome shotgun (WGS) entry which is preliminary data.</text>
</comment>
<dbReference type="Pfam" id="PF02321">
    <property type="entry name" value="OEP"/>
    <property type="match status" value="2"/>
</dbReference>
<keyword evidence="2" id="KW-0812">Transmembrane</keyword>
<sequence length="475" mass="50464">MRHSLRIAVISLLCSACAVGPNYHRPSDLPDKKEVPDQYKEASAIMRPASPADLADRGEWWRVYDDPLLDQLMVECSTANQTLVAAEASYRQALAVLAGAKASLWPVIGANGGVSRGNIGSGSSTTTTPGTTSRTVSTVYTAGLTASWEPDVWGRIRRTIESDAANAQSSADTLAATRLSLQAQLATNYASLRIVDAQAALLKDTVAAYERSLTMTQNRYKAGVVAKTDVMLAQTQLLAAQAQAIDTNVLRTQLEHAIAALIGKPPASFALAVRLEPAMALPDIPAGVPSQMLERRPDVASAERLMAAANAQIGVAVAAFFPTITLSGSNDYSSVSISDLFNLPNRVWSLGADLALTIFDGGARFAVRDQAAAAYDQSVANYRQTVLTALQNVEDNLSALRVLGQEYVVQAEAVKAAELTTKLTINQYKAGTVSYLNVVTAQATEFTAKVTSLQIMGQRYNANIALIKALGGGWS</sequence>
<keyword evidence="4" id="KW-1185">Reference proteome</keyword>
<dbReference type="InterPro" id="IPR010131">
    <property type="entry name" value="MdtP/NodT-like"/>
</dbReference>
<dbReference type="AlphaFoldDB" id="A0A9X3TZP8"/>